<dbReference type="OMA" id="WELWSIS"/>
<dbReference type="AlphaFoldDB" id="A0A0G4IJL6"/>
<dbReference type="Pfam" id="PF20479">
    <property type="entry name" value="TMEM128"/>
    <property type="match status" value="1"/>
</dbReference>
<feature type="transmembrane region" description="Helical" evidence="1">
    <location>
        <begin position="72"/>
        <end position="96"/>
    </location>
</feature>
<protein>
    <recommendedName>
        <fullName evidence="4">Transmembrane protein</fullName>
    </recommendedName>
</protein>
<evidence type="ECO:0000313" key="3">
    <source>
        <dbReference type="Proteomes" id="UP000039324"/>
    </source>
</evidence>
<dbReference type="PANTHER" id="PTHR31134">
    <property type="entry name" value="TRANSMEMBRANE PROTEIN 128"/>
    <property type="match status" value="1"/>
</dbReference>
<dbReference type="Proteomes" id="UP000039324">
    <property type="component" value="Unassembled WGS sequence"/>
</dbReference>
<name>A0A0G4IJL6_PLABS</name>
<keyword evidence="1" id="KW-1133">Transmembrane helix</keyword>
<evidence type="ECO:0000313" key="2">
    <source>
        <dbReference type="EMBL" id="CEO95272.1"/>
    </source>
</evidence>
<proteinExistence type="predicted"/>
<keyword evidence="1" id="KW-0472">Membrane</keyword>
<feature type="transmembrane region" description="Helical" evidence="1">
    <location>
        <begin position="145"/>
        <end position="161"/>
    </location>
</feature>
<feature type="transmembrane region" description="Helical" evidence="1">
    <location>
        <begin position="40"/>
        <end position="60"/>
    </location>
</feature>
<keyword evidence="3" id="KW-1185">Reference proteome</keyword>
<gene>
    <name evidence="2" type="ORF">PBRA_004038</name>
</gene>
<feature type="transmembrane region" description="Helical" evidence="1">
    <location>
        <begin position="116"/>
        <end position="139"/>
    </location>
</feature>
<dbReference type="EMBL" id="CDSF01000013">
    <property type="protein sequence ID" value="CEO95272.1"/>
    <property type="molecule type" value="Genomic_DNA"/>
</dbReference>
<keyword evidence="1" id="KW-0812">Transmembrane</keyword>
<evidence type="ECO:0008006" key="4">
    <source>
        <dbReference type="Google" id="ProtNLM"/>
    </source>
</evidence>
<organism evidence="2 3">
    <name type="scientific">Plasmodiophora brassicae</name>
    <name type="common">Clubroot disease agent</name>
    <dbReference type="NCBI Taxonomy" id="37360"/>
    <lineage>
        <taxon>Eukaryota</taxon>
        <taxon>Sar</taxon>
        <taxon>Rhizaria</taxon>
        <taxon>Endomyxa</taxon>
        <taxon>Phytomyxea</taxon>
        <taxon>Plasmodiophorida</taxon>
        <taxon>Plasmodiophoridae</taxon>
        <taxon>Plasmodiophora</taxon>
    </lineage>
</organism>
<dbReference type="InterPro" id="IPR033579">
    <property type="entry name" value="TMEM128"/>
</dbReference>
<accession>A0A0G4IJL6</accession>
<reference evidence="2 3" key="1">
    <citation type="submission" date="2015-02" db="EMBL/GenBank/DDBJ databases">
        <authorList>
            <person name="Chooi Y.-H."/>
        </authorList>
    </citation>
    <scope>NUCLEOTIDE SEQUENCE [LARGE SCALE GENOMIC DNA]</scope>
    <source>
        <strain evidence="2">E3</strain>
    </source>
</reference>
<dbReference type="OrthoDB" id="58903at2759"/>
<sequence>MFRRGTRGRGKTAEGEEGPERVMDAVRVGEKTGEKTRWDVCVYVHSVGWIAAAAFITYFGKLPEVVQYDVRVLRLVLYVGVAMTLVGMGVILYLAFYLPIVQRIPVDDAADYCPRVVYLGAGCGVGSYIAYIIALWPVWGLGTPIIVSVLAVAAVFSLNLIPSF</sequence>
<dbReference type="PANTHER" id="PTHR31134:SF1">
    <property type="entry name" value="TRANSMEMBRANE PROTEIN 128"/>
    <property type="match status" value="1"/>
</dbReference>
<evidence type="ECO:0000256" key="1">
    <source>
        <dbReference type="SAM" id="Phobius"/>
    </source>
</evidence>